<organism evidence="1 2">
    <name type="scientific">Pajaroellobacter abortibovis</name>
    <dbReference type="NCBI Taxonomy" id="1882918"/>
    <lineage>
        <taxon>Bacteria</taxon>
        <taxon>Pseudomonadati</taxon>
        <taxon>Myxococcota</taxon>
        <taxon>Polyangia</taxon>
        <taxon>Polyangiales</taxon>
        <taxon>Polyangiaceae</taxon>
    </lineage>
</organism>
<dbReference type="RefSeq" id="WP_075275984.1">
    <property type="nucleotide sequence ID" value="NZ_CP016908.1"/>
</dbReference>
<protein>
    <submittedName>
        <fullName evidence="1">Uncharacterized protein</fullName>
    </submittedName>
</protein>
<evidence type="ECO:0000313" key="2">
    <source>
        <dbReference type="Proteomes" id="UP000185544"/>
    </source>
</evidence>
<proteinExistence type="predicted"/>
<name>A0A1L6MV07_9BACT</name>
<evidence type="ECO:0000313" key="1">
    <source>
        <dbReference type="EMBL" id="APR99352.1"/>
    </source>
</evidence>
<accession>A0A1L6MV07</accession>
<dbReference type="Proteomes" id="UP000185544">
    <property type="component" value="Chromosome"/>
</dbReference>
<dbReference type="STRING" id="1882918.BCY86_00660"/>
<reference evidence="1 2" key="1">
    <citation type="submission" date="2016-08" db="EMBL/GenBank/DDBJ databases">
        <title>Identification and validation of antigenic proteins from Pajaroellobacter abortibovis using de-novo genome sequence assembly and reverse vaccinology.</title>
        <authorList>
            <person name="Welly B.T."/>
            <person name="Miller M.R."/>
            <person name="Stott J.L."/>
            <person name="Blanchard M.T."/>
            <person name="Islas-Trejo A.D."/>
            <person name="O'Rourke S.M."/>
            <person name="Young A.E."/>
            <person name="Medrano J.F."/>
            <person name="Van Eenennaam A.L."/>
        </authorList>
    </citation>
    <scope>NUCLEOTIDE SEQUENCE [LARGE SCALE GENOMIC DNA]</scope>
    <source>
        <strain evidence="1 2">BTF92-0548A/99-0131</strain>
    </source>
</reference>
<dbReference type="KEGG" id="pabo:BCY86_00660"/>
<dbReference type="EMBL" id="CP016908">
    <property type="protein sequence ID" value="APR99352.1"/>
    <property type="molecule type" value="Genomic_DNA"/>
</dbReference>
<sequence>MKCVLFINIIFLLGACRHKATEAECTLLIAKNVELQMKAMHISDPALIETRQKEIEANLQHEIPFCIGRSTSKRTIRCVQEASSLEQLDRCLR</sequence>
<keyword evidence="2" id="KW-1185">Reference proteome</keyword>
<dbReference type="PROSITE" id="PS51257">
    <property type="entry name" value="PROKAR_LIPOPROTEIN"/>
    <property type="match status" value="1"/>
</dbReference>
<gene>
    <name evidence="1" type="ORF">BCY86_00660</name>
</gene>
<dbReference type="AlphaFoldDB" id="A0A1L6MV07"/>